<dbReference type="InterPro" id="IPR003594">
    <property type="entry name" value="HATPase_dom"/>
</dbReference>
<accession>A0A7L7T0Y3</accession>
<reference evidence="8" key="1">
    <citation type="submission" date="2020-03" db="EMBL/GenBank/DDBJ databases">
        <title>Identification and characterization of 3 heat shock protein 90 (Hsp90) homologs in the brown planthopper.</title>
        <authorList>
            <person name="Chen X."/>
            <person name="Li Z.-d."/>
            <person name="Dai Y.-T."/>
            <person name="Jiang M.-X."/>
            <person name="Zhang C.-X."/>
        </authorList>
    </citation>
    <scope>NUCLEOTIDE SEQUENCE</scope>
</reference>
<dbReference type="FunFam" id="1.20.120.790:FF:000004">
    <property type="entry name" value="Heat shock protein 75 kDa"/>
    <property type="match status" value="1"/>
</dbReference>
<organism evidence="8">
    <name type="scientific">Nilaparvata lugens</name>
    <name type="common">Brown planthopper</name>
    <dbReference type="NCBI Taxonomy" id="108931"/>
    <lineage>
        <taxon>Eukaryota</taxon>
        <taxon>Metazoa</taxon>
        <taxon>Ecdysozoa</taxon>
        <taxon>Arthropoda</taxon>
        <taxon>Hexapoda</taxon>
        <taxon>Insecta</taxon>
        <taxon>Pterygota</taxon>
        <taxon>Neoptera</taxon>
        <taxon>Paraneoptera</taxon>
        <taxon>Hemiptera</taxon>
        <taxon>Auchenorrhyncha</taxon>
        <taxon>Fulgoroidea</taxon>
        <taxon>Delphacidae</taxon>
        <taxon>Delphacinae</taxon>
        <taxon>Nilaparvata</taxon>
    </lineage>
</organism>
<name>A0A7L7T0Y3_NILLU</name>
<feature type="domain" description="Histidine kinase/HSP90-like ATPase" evidence="7">
    <location>
        <begin position="47"/>
        <end position="201"/>
    </location>
</feature>
<dbReference type="PRINTS" id="PR00775">
    <property type="entry name" value="HEATSHOCK90"/>
</dbReference>
<feature type="binding site" evidence="6">
    <location>
        <begin position="140"/>
        <end position="145"/>
    </location>
    <ligand>
        <name>ATP</name>
        <dbReference type="ChEBI" id="CHEBI:30616"/>
    </ligand>
</feature>
<keyword evidence="4 6" id="KW-0067">ATP-binding</keyword>
<sequence>MSMIPFKSGISIPLLVAIQICGQAESHEFQAETRKLLDIVAKSLYSDKEVFIRELISNASDALEKQRYLSLTESGGSPATQMEIRISTDKQSMTLTIQDSGIGMTREELVSNLGTIARSGSKAFVEKAAGGEAASNVIGQFGVGFYSVFMVADDVTVYTRTHAPDAKGWCWTSTGLGTYEIAEASDVSPGTKIVMRLKPESREFADDGVVKDIIKKYSNFVGSPIFLNEAQINTIQPLWVMDPKAITDDMHTEFYRFVGNAYDKPRFTLHYKTDSPLMIQALLYFPETKPDMFDLSSDKSSQVALYSRRVLIQSKADSLLPKWLRFVKGKWKLRIVLTNKILRFLNDKSTQQPQEYADFYKDYNIFLKEGVITSQDQNEKKEVAKLLRYESSLKPAGETVSLEDYCSRLQPGQTEIYYLSAVSRDLALSSPYYEAMTGKKVEVLLCYEQHDEVVLMQLRQFGKYNLTSVEKEMRQDKEADAAQTEDMGPDSLLPDVLDKVMADIQTTLKGRVQSVRVNKRLQTHPCAVTVEEMAAARHFLKMHGERMDDEMRFSVLQPRLEINPRHPLIRRLAAIYRQKPELAALVTEQLFTNAMLQAGLILDARTALTSMNKLLEMALDGH</sequence>
<feature type="binding site" evidence="6">
    <location>
        <begin position="119"/>
        <end position="120"/>
    </location>
    <ligand>
        <name>ATP</name>
        <dbReference type="ChEBI" id="CHEBI:30616"/>
    </ligand>
</feature>
<dbReference type="CDD" id="cd16927">
    <property type="entry name" value="HATPase_Hsp90-like"/>
    <property type="match status" value="1"/>
</dbReference>
<dbReference type="AlphaFoldDB" id="A0A7L7T0Y3"/>
<dbReference type="GO" id="GO:0051082">
    <property type="term" value="F:unfolded protein binding"/>
    <property type="evidence" value="ECO:0007669"/>
    <property type="project" value="InterPro"/>
</dbReference>
<protein>
    <recommendedName>
        <fullName evidence="2">Heat shock protein 83</fullName>
    </recommendedName>
</protein>
<evidence type="ECO:0000256" key="5">
    <source>
        <dbReference type="ARBA" id="ARBA00023186"/>
    </source>
</evidence>
<comment type="similarity">
    <text evidence="1">Belongs to the heat shock protein 90 family.</text>
</comment>
<feature type="binding site" evidence="6">
    <location>
        <position position="99"/>
    </location>
    <ligand>
        <name>ATP</name>
        <dbReference type="ChEBI" id="CHEBI:30616"/>
    </ligand>
</feature>
<dbReference type="InterPro" id="IPR020575">
    <property type="entry name" value="Hsp90_N"/>
</dbReference>
<proteinExistence type="evidence at transcript level"/>
<dbReference type="PIRSF" id="PIRSF002583">
    <property type="entry name" value="Hsp90"/>
    <property type="match status" value="1"/>
</dbReference>
<dbReference type="InterPro" id="IPR020568">
    <property type="entry name" value="Ribosomal_Su5_D2-typ_SF"/>
</dbReference>
<dbReference type="GO" id="GO:0005524">
    <property type="term" value="F:ATP binding"/>
    <property type="evidence" value="ECO:0007669"/>
    <property type="project" value="UniProtKB-KW"/>
</dbReference>
<dbReference type="EMBL" id="MT221446">
    <property type="protein sequence ID" value="QOC60281.1"/>
    <property type="molecule type" value="mRNA"/>
</dbReference>
<keyword evidence="8" id="KW-0346">Stress response</keyword>
<evidence type="ECO:0000259" key="7">
    <source>
        <dbReference type="SMART" id="SM00387"/>
    </source>
</evidence>
<dbReference type="PANTHER" id="PTHR11528">
    <property type="entry name" value="HEAT SHOCK PROTEIN 90 FAMILY MEMBER"/>
    <property type="match status" value="1"/>
</dbReference>
<feature type="binding site" evidence="6">
    <location>
        <position position="54"/>
    </location>
    <ligand>
        <name>ATP</name>
        <dbReference type="ChEBI" id="CHEBI:30616"/>
    </ligand>
</feature>
<evidence type="ECO:0000256" key="1">
    <source>
        <dbReference type="ARBA" id="ARBA00008239"/>
    </source>
</evidence>
<dbReference type="InterPro" id="IPR036890">
    <property type="entry name" value="HATPase_C_sf"/>
</dbReference>
<keyword evidence="3 6" id="KW-0547">Nucleotide-binding</keyword>
<evidence type="ECO:0000256" key="6">
    <source>
        <dbReference type="PIRSR" id="PIRSR002583-1"/>
    </source>
</evidence>
<dbReference type="InterPro" id="IPR001404">
    <property type="entry name" value="Hsp90_fam"/>
</dbReference>
<dbReference type="Gene3D" id="3.30.230.80">
    <property type="match status" value="2"/>
</dbReference>
<dbReference type="SUPFAM" id="SSF54211">
    <property type="entry name" value="Ribosomal protein S5 domain 2-like"/>
    <property type="match status" value="1"/>
</dbReference>
<dbReference type="SMART" id="SM00387">
    <property type="entry name" value="HATPase_c"/>
    <property type="match status" value="1"/>
</dbReference>
<dbReference type="NCBIfam" id="NF003555">
    <property type="entry name" value="PRK05218.1"/>
    <property type="match status" value="1"/>
</dbReference>
<dbReference type="HAMAP" id="MF_00505">
    <property type="entry name" value="HSP90"/>
    <property type="match status" value="1"/>
</dbReference>
<feature type="binding site" evidence="6">
    <location>
        <position position="104"/>
    </location>
    <ligand>
        <name>ATP</name>
        <dbReference type="ChEBI" id="CHEBI:30616"/>
    </ligand>
</feature>
<evidence type="ECO:0000256" key="4">
    <source>
        <dbReference type="ARBA" id="ARBA00022840"/>
    </source>
</evidence>
<dbReference type="FunFam" id="3.30.565.10:FF:000021">
    <property type="entry name" value="Heat shock protein 75 kDa, mitochondrial"/>
    <property type="match status" value="1"/>
</dbReference>
<dbReference type="InterPro" id="IPR037196">
    <property type="entry name" value="HSP90_C"/>
</dbReference>
<dbReference type="Gene3D" id="3.30.565.10">
    <property type="entry name" value="Histidine kinase-like ATPase, C-terminal domain"/>
    <property type="match status" value="1"/>
</dbReference>
<dbReference type="Gene3D" id="1.20.120.790">
    <property type="entry name" value="Heat shock protein 90, C-terminal domain"/>
    <property type="match status" value="1"/>
</dbReference>
<dbReference type="Gene3D" id="3.40.50.11260">
    <property type="match status" value="1"/>
</dbReference>
<evidence type="ECO:0000256" key="3">
    <source>
        <dbReference type="ARBA" id="ARBA00022741"/>
    </source>
</evidence>
<dbReference type="FunFam" id="3.40.50.11260:FF:000004">
    <property type="entry name" value="Heat shock protein 75 mitochondrial"/>
    <property type="match status" value="1"/>
</dbReference>
<dbReference type="SUPFAM" id="SSF110942">
    <property type="entry name" value="HSP90 C-terminal domain"/>
    <property type="match status" value="1"/>
</dbReference>
<dbReference type="GO" id="GO:0016887">
    <property type="term" value="F:ATP hydrolysis activity"/>
    <property type="evidence" value="ECO:0007669"/>
    <property type="project" value="InterPro"/>
</dbReference>
<feature type="binding site" evidence="6">
    <location>
        <position position="191"/>
    </location>
    <ligand>
        <name>ATP</name>
        <dbReference type="ChEBI" id="CHEBI:30616"/>
    </ligand>
</feature>
<dbReference type="Pfam" id="PF13589">
    <property type="entry name" value="HATPase_c_3"/>
    <property type="match status" value="1"/>
</dbReference>
<dbReference type="SUPFAM" id="SSF55874">
    <property type="entry name" value="ATPase domain of HSP90 chaperone/DNA topoisomerase II/histidine kinase"/>
    <property type="match status" value="1"/>
</dbReference>
<feature type="binding site" evidence="6">
    <location>
        <position position="112"/>
    </location>
    <ligand>
        <name>ATP</name>
        <dbReference type="ChEBI" id="CHEBI:30616"/>
    </ligand>
</feature>
<dbReference type="OrthoDB" id="28737at2759"/>
<dbReference type="GO" id="GO:0140662">
    <property type="term" value="F:ATP-dependent protein folding chaperone"/>
    <property type="evidence" value="ECO:0007669"/>
    <property type="project" value="InterPro"/>
</dbReference>
<keyword evidence="5" id="KW-0143">Chaperone</keyword>
<evidence type="ECO:0000256" key="2">
    <source>
        <dbReference type="ARBA" id="ARBA00021845"/>
    </source>
</evidence>
<evidence type="ECO:0000313" key="8">
    <source>
        <dbReference type="EMBL" id="QOC60281.1"/>
    </source>
</evidence>
<feature type="binding site" evidence="6">
    <location>
        <position position="58"/>
    </location>
    <ligand>
        <name>ATP</name>
        <dbReference type="ChEBI" id="CHEBI:30616"/>
    </ligand>
</feature>
<dbReference type="Pfam" id="PF00183">
    <property type="entry name" value="HSP90"/>
    <property type="match status" value="2"/>
</dbReference>